<evidence type="ECO:0000313" key="3">
    <source>
        <dbReference type="Proteomes" id="UP000053328"/>
    </source>
</evidence>
<name>A0A0D2B0Q5_9EURO</name>
<proteinExistence type="predicted"/>
<feature type="signal peptide" evidence="1">
    <location>
        <begin position="1"/>
        <end position="20"/>
    </location>
</feature>
<organism evidence="2 3">
    <name type="scientific">Exophiala spinifera</name>
    <dbReference type="NCBI Taxonomy" id="91928"/>
    <lineage>
        <taxon>Eukaryota</taxon>
        <taxon>Fungi</taxon>
        <taxon>Dikarya</taxon>
        <taxon>Ascomycota</taxon>
        <taxon>Pezizomycotina</taxon>
        <taxon>Eurotiomycetes</taxon>
        <taxon>Chaetothyriomycetidae</taxon>
        <taxon>Chaetothyriales</taxon>
        <taxon>Herpotrichiellaceae</taxon>
        <taxon>Exophiala</taxon>
    </lineage>
</organism>
<dbReference type="RefSeq" id="XP_016232704.1">
    <property type="nucleotide sequence ID" value="XM_016384081.1"/>
</dbReference>
<feature type="chain" id="PRO_5002238704" evidence="1">
    <location>
        <begin position="21"/>
        <end position="147"/>
    </location>
</feature>
<keyword evidence="1" id="KW-0732">Signal</keyword>
<dbReference type="AlphaFoldDB" id="A0A0D2B0Q5"/>
<evidence type="ECO:0000256" key="1">
    <source>
        <dbReference type="SAM" id="SignalP"/>
    </source>
</evidence>
<dbReference type="HOGENOM" id="CLU_1768069_0_0_1"/>
<dbReference type="Proteomes" id="UP000053328">
    <property type="component" value="Unassembled WGS sequence"/>
</dbReference>
<dbReference type="GeneID" id="27336848"/>
<dbReference type="EMBL" id="KN847498">
    <property type="protein sequence ID" value="KIW12488.1"/>
    <property type="molecule type" value="Genomic_DNA"/>
</dbReference>
<reference evidence="2 3" key="1">
    <citation type="submission" date="2015-01" db="EMBL/GenBank/DDBJ databases">
        <title>The Genome Sequence of Exophiala spinifera CBS89968.</title>
        <authorList>
            <consortium name="The Broad Institute Genomics Platform"/>
            <person name="Cuomo C."/>
            <person name="de Hoog S."/>
            <person name="Gorbushina A."/>
            <person name="Stielow B."/>
            <person name="Teixiera M."/>
            <person name="Abouelleil A."/>
            <person name="Chapman S.B."/>
            <person name="Priest M."/>
            <person name="Young S.K."/>
            <person name="Wortman J."/>
            <person name="Nusbaum C."/>
            <person name="Birren B."/>
        </authorList>
    </citation>
    <scope>NUCLEOTIDE SEQUENCE [LARGE SCALE GENOMIC DNA]</scope>
    <source>
        <strain evidence="2 3">CBS 89968</strain>
    </source>
</reference>
<gene>
    <name evidence="2" type="ORF">PV08_09765</name>
</gene>
<protein>
    <submittedName>
        <fullName evidence="2">Uncharacterized protein</fullName>
    </submittedName>
</protein>
<accession>A0A0D2B0Q5</accession>
<keyword evidence="3" id="KW-1185">Reference proteome</keyword>
<dbReference type="VEuPathDB" id="FungiDB:PV08_09765"/>
<sequence>MTVLDMLMLRLLLGRRQLYALPFISLDGAFIRVIFAQRFVVESGRAVCVEQRALSQPKVRLQDEPDDMKLEGETFHQFGCMEYSTSNSSVAFFLDTEDEHTRTFDEQSIRRKSAKRQRQQLNAPSFHLSRHHHYPFVHGIRLPILRP</sequence>
<evidence type="ECO:0000313" key="2">
    <source>
        <dbReference type="EMBL" id="KIW12488.1"/>
    </source>
</evidence>